<evidence type="ECO:0000313" key="2">
    <source>
        <dbReference type="Proteomes" id="UP000784294"/>
    </source>
</evidence>
<dbReference type="Proteomes" id="UP000784294">
    <property type="component" value="Unassembled WGS sequence"/>
</dbReference>
<evidence type="ECO:0000313" key="1">
    <source>
        <dbReference type="EMBL" id="VEL38569.1"/>
    </source>
</evidence>
<proteinExistence type="predicted"/>
<accession>A0A3S5B2K4</accession>
<sequence length="77" mass="8939">MDCEDLGTVDYMKWHKMLLRYCQPQRILNSVMNRHAFIFYINPTEYLKQEQVEKFVGISSSQTLGALQTKPGGCEAH</sequence>
<comment type="caution">
    <text evidence="1">The sequence shown here is derived from an EMBL/GenBank/DDBJ whole genome shotgun (WGS) entry which is preliminary data.</text>
</comment>
<gene>
    <name evidence="1" type="ORF">PXEA_LOCUS32009</name>
</gene>
<name>A0A3S5B2K4_9PLAT</name>
<dbReference type="AlphaFoldDB" id="A0A3S5B2K4"/>
<organism evidence="1 2">
    <name type="scientific">Protopolystoma xenopodis</name>
    <dbReference type="NCBI Taxonomy" id="117903"/>
    <lineage>
        <taxon>Eukaryota</taxon>
        <taxon>Metazoa</taxon>
        <taxon>Spiralia</taxon>
        <taxon>Lophotrochozoa</taxon>
        <taxon>Platyhelminthes</taxon>
        <taxon>Monogenea</taxon>
        <taxon>Polyopisthocotylea</taxon>
        <taxon>Polystomatidea</taxon>
        <taxon>Polystomatidae</taxon>
        <taxon>Protopolystoma</taxon>
    </lineage>
</organism>
<reference evidence="1" key="1">
    <citation type="submission" date="2018-11" db="EMBL/GenBank/DDBJ databases">
        <authorList>
            <consortium name="Pathogen Informatics"/>
        </authorList>
    </citation>
    <scope>NUCLEOTIDE SEQUENCE</scope>
</reference>
<dbReference type="EMBL" id="CAAALY010258276">
    <property type="protein sequence ID" value="VEL38569.1"/>
    <property type="molecule type" value="Genomic_DNA"/>
</dbReference>
<protein>
    <submittedName>
        <fullName evidence="1">Uncharacterized protein</fullName>
    </submittedName>
</protein>
<keyword evidence="2" id="KW-1185">Reference proteome</keyword>